<reference evidence="1" key="1">
    <citation type="submission" date="2021-06" db="EMBL/GenBank/DDBJ databases">
        <authorList>
            <person name="Kallberg Y."/>
            <person name="Tangrot J."/>
            <person name="Rosling A."/>
        </authorList>
    </citation>
    <scope>NUCLEOTIDE SEQUENCE</scope>
    <source>
        <strain evidence="1">CL356</strain>
    </source>
</reference>
<accession>A0ACA9QAZ9</accession>
<feature type="non-terminal residue" evidence="1">
    <location>
        <position position="63"/>
    </location>
</feature>
<gene>
    <name evidence="1" type="ORF">ACOLOM_LOCUS12191</name>
</gene>
<comment type="caution">
    <text evidence="1">The sequence shown here is derived from an EMBL/GenBank/DDBJ whole genome shotgun (WGS) entry which is preliminary data.</text>
</comment>
<dbReference type="Proteomes" id="UP000789525">
    <property type="component" value="Unassembled WGS sequence"/>
</dbReference>
<evidence type="ECO:0000313" key="2">
    <source>
        <dbReference type="Proteomes" id="UP000789525"/>
    </source>
</evidence>
<proteinExistence type="predicted"/>
<protein>
    <submittedName>
        <fullName evidence="1">11213_t:CDS:1</fullName>
    </submittedName>
</protein>
<sequence length="63" mass="6523">MEEEAIMEEGMDEDYDAHARGFGYPTSRASDMYKRIAAVSSSGNSGGPGSVSGMAIGKSGMNA</sequence>
<evidence type="ECO:0000313" key="1">
    <source>
        <dbReference type="EMBL" id="CAG8741341.1"/>
    </source>
</evidence>
<name>A0ACA9QAZ9_9GLOM</name>
<keyword evidence="2" id="KW-1185">Reference proteome</keyword>
<organism evidence="1 2">
    <name type="scientific">Acaulospora colombiana</name>
    <dbReference type="NCBI Taxonomy" id="27376"/>
    <lineage>
        <taxon>Eukaryota</taxon>
        <taxon>Fungi</taxon>
        <taxon>Fungi incertae sedis</taxon>
        <taxon>Mucoromycota</taxon>
        <taxon>Glomeromycotina</taxon>
        <taxon>Glomeromycetes</taxon>
        <taxon>Diversisporales</taxon>
        <taxon>Acaulosporaceae</taxon>
        <taxon>Acaulospora</taxon>
    </lineage>
</organism>
<dbReference type="EMBL" id="CAJVPT010048068">
    <property type="protein sequence ID" value="CAG8741341.1"/>
    <property type="molecule type" value="Genomic_DNA"/>
</dbReference>